<comment type="catalytic activity">
    <reaction evidence="1">
        <text>L-lysine = (3S)-3,6-diaminohexanoate</text>
        <dbReference type="Rhea" id="RHEA:19177"/>
        <dbReference type="ChEBI" id="CHEBI:32551"/>
        <dbReference type="ChEBI" id="CHEBI:57434"/>
        <dbReference type="EC" id="5.4.3.2"/>
    </reaction>
</comment>
<dbReference type="OrthoDB" id="9768064at2"/>
<feature type="binding site" evidence="14">
    <location>
        <position position="126"/>
    </location>
    <ligand>
        <name>[4Fe-4S] cluster</name>
        <dbReference type="ChEBI" id="CHEBI:49883"/>
        <note>4Fe-4S-S-AdoMet</note>
    </ligand>
</feature>
<dbReference type="InterPro" id="IPR022459">
    <property type="entry name" value="Lysine_aminomutase"/>
</dbReference>
<dbReference type="InterPro" id="IPR058240">
    <property type="entry name" value="rSAM_sf"/>
</dbReference>
<comment type="cofactor">
    <cofactor evidence="3">
        <name>[4Fe-4S] cluster</name>
        <dbReference type="ChEBI" id="CHEBI:49883"/>
    </cofactor>
</comment>
<feature type="modified residue" description="N6-(pyridoxal phosphate)lysine" evidence="15">
    <location>
        <position position="338"/>
    </location>
</feature>
<dbReference type="Pfam" id="PF04055">
    <property type="entry name" value="Radical_SAM"/>
    <property type="match status" value="1"/>
</dbReference>
<dbReference type="GO" id="GO:0051539">
    <property type="term" value="F:4 iron, 4 sulfur cluster binding"/>
    <property type="evidence" value="ECO:0007669"/>
    <property type="project" value="UniProtKB-KW"/>
</dbReference>
<dbReference type="RefSeq" id="WP_127017690.1">
    <property type="nucleotide sequence ID" value="NZ_CP016379.1"/>
</dbReference>
<accession>A0A3Q9HS00</accession>
<evidence type="ECO:0000256" key="14">
    <source>
        <dbReference type="PIRSR" id="PIRSR004911-1"/>
    </source>
</evidence>
<dbReference type="EMBL" id="CP016379">
    <property type="protein sequence ID" value="AZR74336.1"/>
    <property type="molecule type" value="Genomic_DNA"/>
</dbReference>
<dbReference type="EC" id="5.4.3.2" evidence="5"/>
<dbReference type="PANTHER" id="PTHR30538:SF1">
    <property type="entry name" value="L-LYSINE 2,3-AMINOMUTASE"/>
    <property type="match status" value="1"/>
</dbReference>
<dbReference type="AlphaFoldDB" id="A0A3Q9HS00"/>
<keyword evidence="12 14" id="KW-0411">Iron-sulfur</keyword>
<evidence type="ECO:0000256" key="5">
    <source>
        <dbReference type="ARBA" id="ARBA00012144"/>
    </source>
</evidence>
<keyword evidence="7 14" id="KW-0004">4Fe-4S</keyword>
<evidence type="ECO:0000256" key="6">
    <source>
        <dbReference type="ARBA" id="ARBA00022363"/>
    </source>
</evidence>
<sequence length="404" mass="46174">MRDYHSIPLWKDVTPKEWNDWQWQIRNRITDVEALKKVINLTPEEEEGIRKSLKTLRMAITPYYATLMDPDNPNCPVRKQAVPTIKELIKGKFDLEDPLHEDKDSPTPGLTHRYPDRVLLLVTDQCSMYCRHCTRRRLAGTHDTAMPKEQVKKAIEYIRNTPAIRDVLISGGDGLLISDEWLEEIISELRTISHVEIIRIGTRTPVVLPQRITPKLVNMLKKYHPIWLNTHFNHPKEMTPESEKALALLADAGIPLGNQSVLLKGVNDCPFIMKKLVHILVKNRVRPYYIYQCDLSQGIEHFRTSVAKGIEIIESLRGHTSGFAVPTFVVDAPGGGGKIPVGPQYLISQSDRKVILRNYEGVICAYTEPKDKISHCQECGLCKEEKHIGIEKLLHTDIYSLEQE</sequence>
<dbReference type="SFLD" id="SFLDG01070">
    <property type="entry name" value="PLP-dependent"/>
    <property type="match status" value="1"/>
</dbReference>
<dbReference type="NCBIfam" id="TIGR00238">
    <property type="entry name" value="KamA family radical SAM protein"/>
    <property type="match status" value="1"/>
</dbReference>
<feature type="domain" description="Radical SAM core" evidence="16">
    <location>
        <begin position="112"/>
        <end position="324"/>
    </location>
</feature>
<keyword evidence="18" id="KW-1185">Reference proteome</keyword>
<keyword evidence="13" id="KW-0413">Isomerase</keyword>
<evidence type="ECO:0000256" key="13">
    <source>
        <dbReference type="ARBA" id="ARBA00023235"/>
    </source>
</evidence>
<dbReference type="Gene3D" id="3.20.20.70">
    <property type="entry name" value="Aldolase class I"/>
    <property type="match status" value="1"/>
</dbReference>
<evidence type="ECO:0000256" key="3">
    <source>
        <dbReference type="ARBA" id="ARBA00001966"/>
    </source>
</evidence>
<dbReference type="GO" id="GO:0046872">
    <property type="term" value="F:metal ion binding"/>
    <property type="evidence" value="ECO:0007669"/>
    <property type="project" value="UniProtKB-KW"/>
</dbReference>
<dbReference type="InterPro" id="IPR013785">
    <property type="entry name" value="Aldolase_TIM"/>
</dbReference>
<evidence type="ECO:0000259" key="16">
    <source>
        <dbReference type="PROSITE" id="PS51918"/>
    </source>
</evidence>
<dbReference type="SUPFAM" id="SSF102114">
    <property type="entry name" value="Radical SAM enzymes"/>
    <property type="match status" value="1"/>
</dbReference>
<dbReference type="SFLD" id="SFLDS00029">
    <property type="entry name" value="Radical_SAM"/>
    <property type="match status" value="1"/>
</dbReference>
<evidence type="ECO:0000256" key="11">
    <source>
        <dbReference type="ARBA" id="ARBA00023004"/>
    </source>
</evidence>
<evidence type="ECO:0000256" key="8">
    <source>
        <dbReference type="ARBA" id="ARBA00022691"/>
    </source>
</evidence>
<feature type="binding site" evidence="14">
    <location>
        <position position="130"/>
    </location>
    <ligand>
        <name>[4Fe-4S] cluster</name>
        <dbReference type="ChEBI" id="CHEBI:49883"/>
        <note>4Fe-4S-S-AdoMet</note>
    </ligand>
</feature>
<organism evidence="17 18">
    <name type="scientific">Anoxybacter fermentans</name>
    <dbReference type="NCBI Taxonomy" id="1323375"/>
    <lineage>
        <taxon>Bacteria</taxon>
        <taxon>Bacillati</taxon>
        <taxon>Bacillota</taxon>
        <taxon>Clostridia</taxon>
        <taxon>Halanaerobiales</taxon>
        <taxon>Anoxybacter</taxon>
    </lineage>
</organism>
<keyword evidence="9 14" id="KW-0479">Metal-binding</keyword>
<dbReference type="FunFam" id="3.20.20.70:FF:000095">
    <property type="entry name" value="Lysine 2,3-aminomutase"/>
    <property type="match status" value="1"/>
</dbReference>
<keyword evidence="10 15" id="KW-0663">Pyridoxal phosphate</keyword>
<evidence type="ECO:0000256" key="7">
    <source>
        <dbReference type="ARBA" id="ARBA00022485"/>
    </source>
</evidence>
<dbReference type="PANTHER" id="PTHR30538">
    <property type="entry name" value="LYSINE 2,3-AMINOMUTASE-RELATED"/>
    <property type="match status" value="1"/>
</dbReference>
<evidence type="ECO:0000256" key="4">
    <source>
        <dbReference type="ARBA" id="ARBA00008703"/>
    </source>
</evidence>
<dbReference type="KEGG" id="aft:BBF96_13615"/>
<dbReference type="InterPro" id="IPR003739">
    <property type="entry name" value="Lys_aminomutase/Glu_NH3_mut"/>
</dbReference>
<evidence type="ECO:0000256" key="9">
    <source>
        <dbReference type="ARBA" id="ARBA00022723"/>
    </source>
</evidence>
<keyword evidence="8" id="KW-0949">S-adenosyl-L-methionine</keyword>
<feature type="binding site" evidence="14">
    <location>
        <position position="133"/>
    </location>
    <ligand>
        <name>[4Fe-4S] cluster</name>
        <dbReference type="ChEBI" id="CHEBI:49883"/>
        <note>4Fe-4S-S-AdoMet</note>
    </ligand>
</feature>
<evidence type="ECO:0000256" key="1">
    <source>
        <dbReference type="ARBA" id="ARBA00000911"/>
    </source>
</evidence>
<evidence type="ECO:0000313" key="18">
    <source>
        <dbReference type="Proteomes" id="UP000267250"/>
    </source>
</evidence>
<protein>
    <recommendedName>
        <fullName evidence="6">L-lysine 2,3-aminomutase</fullName>
        <ecNumber evidence="5">5.4.3.2</ecNumber>
    </recommendedName>
</protein>
<dbReference type="Pfam" id="PF12544">
    <property type="entry name" value="LAM_C"/>
    <property type="match status" value="1"/>
</dbReference>
<dbReference type="Gene3D" id="6.20.120.40">
    <property type="match status" value="1"/>
</dbReference>
<evidence type="ECO:0000256" key="10">
    <source>
        <dbReference type="ARBA" id="ARBA00022898"/>
    </source>
</evidence>
<dbReference type="InterPro" id="IPR007197">
    <property type="entry name" value="rSAM"/>
</dbReference>
<comment type="similarity">
    <text evidence="4">Belongs to the radical SAM superfamily. KamA family.</text>
</comment>
<dbReference type="Gene3D" id="6.10.140.1170">
    <property type="match status" value="1"/>
</dbReference>
<dbReference type="SFLD" id="SFLDF00283">
    <property type="entry name" value="L-lysine_2_3-aminomutase_(LAM"/>
    <property type="match status" value="1"/>
</dbReference>
<gene>
    <name evidence="17" type="ORF">BBF96_13615</name>
</gene>
<dbReference type="Proteomes" id="UP000267250">
    <property type="component" value="Chromosome"/>
</dbReference>
<dbReference type="PIRSF" id="PIRSF004911">
    <property type="entry name" value="DUF160"/>
    <property type="match status" value="1"/>
</dbReference>
<proteinExistence type="inferred from homology"/>
<comment type="cofactor">
    <cofactor evidence="2 15">
        <name>pyridoxal 5'-phosphate</name>
        <dbReference type="ChEBI" id="CHEBI:597326"/>
    </cofactor>
</comment>
<reference evidence="17 18" key="1">
    <citation type="submission" date="2016-07" db="EMBL/GenBank/DDBJ databases">
        <title>Genome and transcriptome analysis of iron-reducing fermentative bacteria Anoxybacter fermentans.</title>
        <authorList>
            <person name="Zeng X."/>
            <person name="Shao Z."/>
        </authorList>
    </citation>
    <scope>NUCLEOTIDE SEQUENCE [LARGE SCALE GENOMIC DNA]</scope>
    <source>
        <strain evidence="17 18">DY22613</strain>
    </source>
</reference>
<dbReference type="PROSITE" id="PS51918">
    <property type="entry name" value="RADICAL_SAM"/>
    <property type="match status" value="1"/>
</dbReference>
<name>A0A3Q9HS00_9FIRM</name>
<evidence type="ECO:0000313" key="17">
    <source>
        <dbReference type="EMBL" id="AZR74336.1"/>
    </source>
</evidence>
<dbReference type="InterPro" id="IPR025895">
    <property type="entry name" value="LAM_C_dom"/>
</dbReference>
<evidence type="ECO:0000256" key="2">
    <source>
        <dbReference type="ARBA" id="ARBA00001933"/>
    </source>
</evidence>
<evidence type="ECO:0000256" key="15">
    <source>
        <dbReference type="PIRSR" id="PIRSR603739-50"/>
    </source>
</evidence>
<evidence type="ECO:0000256" key="12">
    <source>
        <dbReference type="ARBA" id="ARBA00023014"/>
    </source>
</evidence>
<keyword evidence="11" id="KW-0408">Iron</keyword>
<dbReference type="NCBIfam" id="TIGR03820">
    <property type="entry name" value="lys_2_3_AblA"/>
    <property type="match status" value="1"/>
</dbReference>
<dbReference type="CDD" id="cd01335">
    <property type="entry name" value="Radical_SAM"/>
    <property type="match status" value="1"/>
</dbReference>
<dbReference type="GO" id="GO:0050066">
    <property type="term" value="F:L-lysine 2,3-aminomutase activity"/>
    <property type="evidence" value="ECO:0007669"/>
    <property type="project" value="UniProtKB-EC"/>
</dbReference>